<dbReference type="RefSeq" id="WP_290281339.1">
    <property type="nucleotide sequence ID" value="NZ_JAUFQI010000001.1"/>
</dbReference>
<feature type="transmembrane region" description="Helical" evidence="1">
    <location>
        <begin position="7"/>
        <end position="26"/>
    </location>
</feature>
<proteinExistence type="predicted"/>
<comment type="caution">
    <text evidence="2">The sequence shown here is derived from an EMBL/GenBank/DDBJ whole genome shotgun (WGS) entry which is preliminary data.</text>
</comment>
<keyword evidence="1" id="KW-0472">Membrane</keyword>
<feature type="transmembrane region" description="Helical" evidence="1">
    <location>
        <begin position="64"/>
        <end position="85"/>
    </location>
</feature>
<evidence type="ECO:0000256" key="1">
    <source>
        <dbReference type="SAM" id="Phobius"/>
    </source>
</evidence>
<gene>
    <name evidence="2" type="ORF">ACFOND_11925</name>
</gene>
<reference evidence="3" key="1">
    <citation type="journal article" date="2019" name="Int. J. Syst. Evol. Microbiol.">
        <title>The Global Catalogue of Microorganisms (GCM) 10K type strain sequencing project: providing services to taxonomists for standard genome sequencing and annotation.</title>
        <authorList>
            <consortium name="The Broad Institute Genomics Platform"/>
            <consortium name="The Broad Institute Genome Sequencing Center for Infectious Disease"/>
            <person name="Wu L."/>
            <person name="Ma J."/>
        </authorList>
    </citation>
    <scope>NUCLEOTIDE SEQUENCE [LARGE SCALE GENOMIC DNA]</scope>
    <source>
        <strain evidence="3">CECT 8288</strain>
    </source>
</reference>
<protein>
    <submittedName>
        <fullName evidence="2">Uncharacterized protein</fullName>
    </submittedName>
</protein>
<keyword evidence="1" id="KW-0812">Transmembrane</keyword>
<dbReference type="EMBL" id="JBHRYN010000012">
    <property type="protein sequence ID" value="MFC3702350.1"/>
    <property type="molecule type" value="Genomic_DNA"/>
</dbReference>
<accession>A0ABV7WV77</accession>
<name>A0ABV7WV77_9GAMM</name>
<keyword evidence="1" id="KW-1133">Transmembrane helix</keyword>
<evidence type="ECO:0000313" key="3">
    <source>
        <dbReference type="Proteomes" id="UP001595710"/>
    </source>
</evidence>
<dbReference type="Proteomes" id="UP001595710">
    <property type="component" value="Unassembled WGS sequence"/>
</dbReference>
<evidence type="ECO:0000313" key="2">
    <source>
        <dbReference type="EMBL" id="MFC3702350.1"/>
    </source>
</evidence>
<sequence>MNNAQKKLIGSILCLTGLAILAYGGYDLYQVYDYNQSVKNVDESLGGIVSSLSNMVGTEVRSSYTLGLILAAVGLADLIVGWVILGKSK</sequence>
<organism evidence="2 3">
    <name type="scientific">Reinekea marina</name>
    <dbReference type="NCBI Taxonomy" id="1310421"/>
    <lineage>
        <taxon>Bacteria</taxon>
        <taxon>Pseudomonadati</taxon>
        <taxon>Pseudomonadota</taxon>
        <taxon>Gammaproteobacteria</taxon>
        <taxon>Oceanospirillales</taxon>
        <taxon>Saccharospirillaceae</taxon>
        <taxon>Reinekea</taxon>
    </lineage>
</organism>
<keyword evidence="3" id="KW-1185">Reference proteome</keyword>